<sequence length="510" mass="58546">MGIKGTIDSAFSFKKSAIGIADVGREYFSQAIAVISFCRKIDIEKRPDLVPKLNEIYLAAQDALEAAKTSKNKKKQRPDIDAAFDKVWKLLKEPDLNLKVEEIEQKQKDARENDVKTQERLVPIMKQHEIKKAHPTGDEVRLKLLIGAKELTGNSEWIVTGTEPFGNKQTLNIVLWLLIQSGKVRMNQNPHFYSSELATPFHCNFKTAPLSFDEPLKRLKVLHLIVDESHRMVLQSQDLSFYRNFGNIWSTGQLNEPVRIVKHLNGTLEATNLIDTQILESRLALRPISGLAGTSQAGEHMWGDYLMSVSRGIAGQVTFEYEELPADHHGEEIPDEETEPGERQDSSEDDTHEEQTHVASQMQTRSQIKRQEQQKEEMQEADEQARAKEKARLGVEAEKQARDAREVRRRNEAERRDREVQDEKRRIDDQQRAKVEKRAQAAQAAQAAQERSYLENQRREAEAAAWAEQEQQQQRAELEKRSREADKAPVEKKKPTLGWVRRTINYYVGK</sequence>
<gene>
    <name evidence="2" type="ORF">FIBSPDRAFT_924353</name>
</gene>
<proteinExistence type="predicted"/>
<keyword evidence="3" id="KW-1185">Reference proteome</keyword>
<evidence type="ECO:0000313" key="3">
    <source>
        <dbReference type="Proteomes" id="UP000076532"/>
    </source>
</evidence>
<dbReference type="OrthoDB" id="3270096at2759"/>
<feature type="compositionally biased region" description="Basic and acidic residues" evidence="1">
    <location>
        <begin position="476"/>
        <end position="494"/>
    </location>
</feature>
<reference evidence="2 3" key="1">
    <citation type="journal article" date="2016" name="Mol. Biol. Evol.">
        <title>Comparative Genomics of Early-Diverging Mushroom-Forming Fungi Provides Insights into the Origins of Lignocellulose Decay Capabilities.</title>
        <authorList>
            <person name="Nagy L.G."/>
            <person name="Riley R."/>
            <person name="Tritt A."/>
            <person name="Adam C."/>
            <person name="Daum C."/>
            <person name="Floudas D."/>
            <person name="Sun H."/>
            <person name="Yadav J.S."/>
            <person name="Pangilinan J."/>
            <person name="Larsson K.H."/>
            <person name="Matsuura K."/>
            <person name="Barry K."/>
            <person name="Labutti K."/>
            <person name="Kuo R."/>
            <person name="Ohm R.A."/>
            <person name="Bhattacharya S.S."/>
            <person name="Shirouzu T."/>
            <person name="Yoshinaga Y."/>
            <person name="Martin F.M."/>
            <person name="Grigoriev I.V."/>
            <person name="Hibbett D.S."/>
        </authorList>
    </citation>
    <scope>NUCLEOTIDE SEQUENCE [LARGE SCALE GENOMIC DNA]</scope>
    <source>
        <strain evidence="2 3">CBS 109695</strain>
    </source>
</reference>
<name>A0A166WRD0_9AGAM</name>
<dbReference type="Proteomes" id="UP000076532">
    <property type="component" value="Unassembled WGS sequence"/>
</dbReference>
<dbReference type="AlphaFoldDB" id="A0A166WRD0"/>
<protein>
    <submittedName>
        <fullName evidence="2">Uncharacterized protein</fullName>
    </submittedName>
</protein>
<evidence type="ECO:0000256" key="1">
    <source>
        <dbReference type="SAM" id="MobiDB-lite"/>
    </source>
</evidence>
<feature type="compositionally biased region" description="Polar residues" evidence="1">
    <location>
        <begin position="357"/>
        <end position="366"/>
    </location>
</feature>
<feature type="compositionally biased region" description="Basic and acidic residues" evidence="1">
    <location>
        <begin position="452"/>
        <end position="462"/>
    </location>
</feature>
<evidence type="ECO:0000313" key="2">
    <source>
        <dbReference type="EMBL" id="KZP34025.1"/>
    </source>
</evidence>
<feature type="compositionally biased region" description="Low complexity" evidence="1">
    <location>
        <begin position="463"/>
        <end position="475"/>
    </location>
</feature>
<feature type="region of interest" description="Disordered" evidence="1">
    <location>
        <begin position="330"/>
        <end position="495"/>
    </location>
</feature>
<feature type="compositionally biased region" description="Basic and acidic residues" evidence="1">
    <location>
        <begin position="369"/>
        <end position="439"/>
    </location>
</feature>
<organism evidence="2 3">
    <name type="scientific">Athelia psychrophila</name>
    <dbReference type="NCBI Taxonomy" id="1759441"/>
    <lineage>
        <taxon>Eukaryota</taxon>
        <taxon>Fungi</taxon>
        <taxon>Dikarya</taxon>
        <taxon>Basidiomycota</taxon>
        <taxon>Agaricomycotina</taxon>
        <taxon>Agaricomycetes</taxon>
        <taxon>Agaricomycetidae</taxon>
        <taxon>Atheliales</taxon>
        <taxon>Atheliaceae</taxon>
        <taxon>Athelia</taxon>
    </lineage>
</organism>
<feature type="compositionally biased region" description="Low complexity" evidence="1">
    <location>
        <begin position="440"/>
        <end position="450"/>
    </location>
</feature>
<dbReference type="EMBL" id="KV417481">
    <property type="protein sequence ID" value="KZP34025.1"/>
    <property type="molecule type" value="Genomic_DNA"/>
</dbReference>
<accession>A0A166WRD0</accession>